<dbReference type="GO" id="GO:0006368">
    <property type="term" value="P:transcription elongation by RNA polymerase II"/>
    <property type="evidence" value="ECO:0007669"/>
    <property type="project" value="InterPro"/>
</dbReference>
<dbReference type="GO" id="GO:0042795">
    <property type="term" value="P:snRNA transcription by RNA polymerase II"/>
    <property type="evidence" value="ECO:0007669"/>
    <property type="project" value="TreeGrafter"/>
</dbReference>
<feature type="compositionally biased region" description="Polar residues" evidence="7">
    <location>
        <begin position="187"/>
        <end position="200"/>
    </location>
</feature>
<name>A0AA36G5B7_9BILA</name>
<dbReference type="Pfam" id="PF07303">
    <property type="entry name" value="Occludin_ELL"/>
    <property type="match status" value="1"/>
</dbReference>
<evidence type="ECO:0000313" key="9">
    <source>
        <dbReference type="EMBL" id="CAJ0579827.1"/>
    </source>
</evidence>
<evidence type="ECO:0000313" key="10">
    <source>
        <dbReference type="Proteomes" id="UP001177023"/>
    </source>
</evidence>
<keyword evidence="4" id="KW-0804">Transcription</keyword>
<feature type="compositionally biased region" description="Low complexity" evidence="7">
    <location>
        <begin position="488"/>
        <end position="515"/>
    </location>
</feature>
<dbReference type="PROSITE" id="PS51980">
    <property type="entry name" value="OCEL"/>
    <property type="match status" value="1"/>
</dbReference>
<comment type="subcellular location">
    <subcellularLocation>
        <location evidence="1">Nucleus</location>
    </subcellularLocation>
</comment>
<dbReference type="AlphaFoldDB" id="A0AA36G5B7"/>
<feature type="domain" description="OCEL" evidence="8">
    <location>
        <begin position="515"/>
        <end position="625"/>
    </location>
</feature>
<feature type="non-terminal residue" evidence="9">
    <location>
        <position position="638"/>
    </location>
</feature>
<dbReference type="Pfam" id="PF10390">
    <property type="entry name" value="ELL"/>
    <property type="match status" value="1"/>
</dbReference>
<feature type="compositionally biased region" description="Polar residues" evidence="7">
    <location>
        <begin position="162"/>
        <end position="178"/>
    </location>
</feature>
<evidence type="ECO:0000256" key="7">
    <source>
        <dbReference type="SAM" id="MobiDB-lite"/>
    </source>
</evidence>
<keyword evidence="5" id="KW-0539">Nucleus</keyword>
<dbReference type="Gene3D" id="1.10.10.2670">
    <property type="entry name" value="E3 ubiquitin-protein ligase"/>
    <property type="match status" value="1"/>
</dbReference>
<feature type="compositionally biased region" description="Basic and acidic residues" evidence="7">
    <location>
        <begin position="128"/>
        <end position="137"/>
    </location>
</feature>
<reference evidence="9" key="1">
    <citation type="submission" date="2023-06" db="EMBL/GenBank/DDBJ databases">
        <authorList>
            <person name="Delattre M."/>
        </authorList>
    </citation>
    <scope>NUCLEOTIDE SEQUENCE</scope>
    <source>
        <strain evidence="9">AF72</strain>
    </source>
</reference>
<evidence type="ECO:0000256" key="6">
    <source>
        <dbReference type="PROSITE-ProRule" id="PRU01324"/>
    </source>
</evidence>
<dbReference type="InterPro" id="IPR010844">
    <property type="entry name" value="Occludin_ELL"/>
</dbReference>
<dbReference type="InterPro" id="IPR042065">
    <property type="entry name" value="E3_ELL-like"/>
</dbReference>
<dbReference type="EMBL" id="CATQJA010002657">
    <property type="protein sequence ID" value="CAJ0579827.1"/>
    <property type="molecule type" value="Genomic_DNA"/>
</dbReference>
<dbReference type="SUPFAM" id="SSF144292">
    <property type="entry name" value="occludin/ELL-like"/>
    <property type="match status" value="1"/>
</dbReference>
<feature type="compositionally biased region" description="Pro residues" evidence="7">
    <location>
        <begin position="338"/>
        <end position="349"/>
    </location>
</feature>
<evidence type="ECO:0000259" key="8">
    <source>
        <dbReference type="PROSITE" id="PS51980"/>
    </source>
</evidence>
<dbReference type="PANTHER" id="PTHR23288">
    <property type="entry name" value="OCCLUDIN AND RNA POLYMERASE II ELONGATION FACTOR ELL"/>
    <property type="match status" value="1"/>
</dbReference>
<dbReference type="GO" id="GO:0008023">
    <property type="term" value="C:transcription elongation factor complex"/>
    <property type="evidence" value="ECO:0007669"/>
    <property type="project" value="InterPro"/>
</dbReference>
<dbReference type="InterPro" id="IPR031176">
    <property type="entry name" value="ELL/occludin"/>
</dbReference>
<keyword evidence="3" id="KW-0805">Transcription regulation</keyword>
<sequence>MASSSPLLSADSAPAVPELHRLNAVSSGQQVALVRLTDDMIAALQKANGAGAKISIKKEGGVITLSGDKQFRFSIQSMASTPSDVMRLDKRHGYQMLGTIHQKYQIKATEQSLDETRHRAKLMAEQEAQRTAKEVPKHQTKILAQKAQQMSQQRLPFERSKYASTSSAAKHSPISNNKPKVPVPLPSTASTLTASQRPNMSQSLKNDLIRKKPRQRVIHLIVTGRYSSTREVFEKLQKDGLEKETNYEDIRNIVKEVSESEGTGPLTLRQNLFSEVDMRWPWFTTEEKANIRRAQQPASSSSGFAPTRKTGIDRIQHRPPSGDSSRKENSSPSTAANPSPPLRTTPQPPIMVQGKKVSPQMARTMQETLNAGRKTVSPASSTSSTMSKASPGSSSSLKGSSPIKSSPASTNSSIDLLDSLLPSTTVKRKAHEPPTAPREKRPFIMSNTDISPPIPQRPPQHRPVARKDLDNEQERQRAIAASGGSTGGSSVSSASSGSSSRLSSPIIPSTIQPSQDWAKEFPEAKSKEDADNYHQMFHKEYPAYMKTYKQLEAVSQEFRELSDRYERAKRGIGDDVEEVERSIHGRYYRYQKDAEFVRLRQEHADHQAKLEIIKQRIAAFQNGRRNDNHLSASLSSIF</sequence>
<protein>
    <recommendedName>
        <fullName evidence="8">OCEL domain-containing protein</fullName>
    </recommendedName>
</protein>
<evidence type="ECO:0000256" key="1">
    <source>
        <dbReference type="ARBA" id="ARBA00004123"/>
    </source>
</evidence>
<dbReference type="Proteomes" id="UP001177023">
    <property type="component" value="Unassembled WGS sequence"/>
</dbReference>
<accession>A0AA36G5B7</accession>
<feature type="region of interest" description="Disordered" evidence="7">
    <location>
        <begin position="128"/>
        <end position="200"/>
    </location>
</feature>
<dbReference type="InterPro" id="IPR019464">
    <property type="entry name" value="ELL_N"/>
</dbReference>
<evidence type="ECO:0000256" key="2">
    <source>
        <dbReference type="ARBA" id="ARBA00009171"/>
    </source>
</evidence>
<feature type="compositionally biased region" description="Low complexity" evidence="7">
    <location>
        <begin position="377"/>
        <end position="423"/>
    </location>
</feature>
<evidence type="ECO:0000256" key="3">
    <source>
        <dbReference type="ARBA" id="ARBA00023015"/>
    </source>
</evidence>
<feature type="region of interest" description="Disordered" evidence="7">
    <location>
        <begin position="290"/>
        <end position="515"/>
    </location>
</feature>
<dbReference type="GO" id="GO:0032968">
    <property type="term" value="P:positive regulation of transcription elongation by RNA polymerase II"/>
    <property type="evidence" value="ECO:0007669"/>
    <property type="project" value="TreeGrafter"/>
</dbReference>
<organism evidence="9 10">
    <name type="scientific">Mesorhabditis spiculigera</name>
    <dbReference type="NCBI Taxonomy" id="96644"/>
    <lineage>
        <taxon>Eukaryota</taxon>
        <taxon>Metazoa</taxon>
        <taxon>Ecdysozoa</taxon>
        <taxon>Nematoda</taxon>
        <taxon>Chromadorea</taxon>
        <taxon>Rhabditida</taxon>
        <taxon>Rhabditina</taxon>
        <taxon>Rhabditomorpha</taxon>
        <taxon>Rhabditoidea</taxon>
        <taxon>Rhabditidae</taxon>
        <taxon>Mesorhabditinae</taxon>
        <taxon>Mesorhabditis</taxon>
    </lineage>
</organism>
<dbReference type="PANTHER" id="PTHR23288:SF17">
    <property type="entry name" value="RNA POLYMERASE II ELONGATION FACTOR ELL"/>
    <property type="match status" value="1"/>
</dbReference>
<comment type="similarity">
    <text evidence="2 6">Belongs to the ELL/occludin family.</text>
</comment>
<proteinExistence type="inferred from homology"/>
<dbReference type="SUPFAM" id="SSF46785">
    <property type="entry name" value="Winged helix' DNA-binding domain"/>
    <property type="match status" value="1"/>
</dbReference>
<feature type="compositionally biased region" description="Basic and acidic residues" evidence="7">
    <location>
        <begin position="465"/>
        <end position="477"/>
    </location>
</feature>
<dbReference type="Gene3D" id="6.10.140.340">
    <property type="match status" value="1"/>
</dbReference>
<evidence type="ECO:0000256" key="5">
    <source>
        <dbReference type="ARBA" id="ARBA00023242"/>
    </source>
</evidence>
<comment type="caution">
    <text evidence="9">The sequence shown here is derived from an EMBL/GenBank/DDBJ whole genome shotgun (WGS) entry which is preliminary data.</text>
</comment>
<gene>
    <name evidence="9" type="ORF">MSPICULIGERA_LOCUS18032</name>
</gene>
<evidence type="ECO:0000256" key="4">
    <source>
        <dbReference type="ARBA" id="ARBA00023163"/>
    </source>
</evidence>
<dbReference type="InterPro" id="IPR036390">
    <property type="entry name" value="WH_DNA-bd_sf"/>
</dbReference>
<dbReference type="GO" id="GO:0000987">
    <property type="term" value="F:cis-regulatory region sequence-specific DNA binding"/>
    <property type="evidence" value="ECO:0007669"/>
    <property type="project" value="TreeGrafter"/>
</dbReference>
<keyword evidence="10" id="KW-1185">Reference proteome</keyword>